<protein>
    <submittedName>
        <fullName evidence="2">Uncharacterized protein</fullName>
    </submittedName>
</protein>
<dbReference type="Proteomes" id="UP001152747">
    <property type="component" value="Unassembled WGS sequence"/>
</dbReference>
<name>A0A9P1N8J3_9PELO</name>
<gene>
    <name evidence="2" type="ORF">CAMP_LOCUS16351</name>
</gene>
<comment type="caution">
    <text evidence="2">The sequence shown here is derived from an EMBL/GenBank/DDBJ whole genome shotgun (WGS) entry which is preliminary data.</text>
</comment>
<organism evidence="2 3">
    <name type="scientific">Caenorhabditis angaria</name>
    <dbReference type="NCBI Taxonomy" id="860376"/>
    <lineage>
        <taxon>Eukaryota</taxon>
        <taxon>Metazoa</taxon>
        <taxon>Ecdysozoa</taxon>
        <taxon>Nematoda</taxon>
        <taxon>Chromadorea</taxon>
        <taxon>Rhabditida</taxon>
        <taxon>Rhabditina</taxon>
        <taxon>Rhabditomorpha</taxon>
        <taxon>Rhabditoidea</taxon>
        <taxon>Rhabditidae</taxon>
        <taxon>Peloderinae</taxon>
        <taxon>Caenorhabditis</taxon>
    </lineage>
</organism>
<evidence type="ECO:0000256" key="1">
    <source>
        <dbReference type="SAM" id="SignalP"/>
    </source>
</evidence>
<keyword evidence="3" id="KW-1185">Reference proteome</keyword>
<keyword evidence="1" id="KW-0732">Signal</keyword>
<dbReference type="EMBL" id="CANHGI010000005">
    <property type="protein sequence ID" value="CAI5453714.1"/>
    <property type="molecule type" value="Genomic_DNA"/>
</dbReference>
<dbReference type="OrthoDB" id="5862541at2759"/>
<feature type="chain" id="PRO_5040135750" evidence="1">
    <location>
        <begin position="23"/>
        <end position="135"/>
    </location>
</feature>
<evidence type="ECO:0000313" key="3">
    <source>
        <dbReference type="Proteomes" id="UP001152747"/>
    </source>
</evidence>
<evidence type="ECO:0000313" key="2">
    <source>
        <dbReference type="EMBL" id="CAI5453714.1"/>
    </source>
</evidence>
<proteinExistence type="predicted"/>
<dbReference type="AlphaFoldDB" id="A0A9P1N8J3"/>
<reference evidence="2" key="1">
    <citation type="submission" date="2022-11" db="EMBL/GenBank/DDBJ databases">
        <authorList>
            <person name="Kikuchi T."/>
        </authorList>
    </citation>
    <scope>NUCLEOTIDE SEQUENCE</scope>
    <source>
        <strain evidence="2">PS1010</strain>
    </source>
</reference>
<accession>A0A9P1N8J3</accession>
<sequence length="135" mass="15089">MEIYTTIIALFLVLLQVGSIFSVPISNEDANAVVTSNIEESENGRLKRGGGRAFYGFANSKRGSDVGVEGSLPYFLYQKRGGGRSFGHNRDLYGFDKRAGGRAFGGSWSPYLERFNDFKRSADGYPIYYSDNFFY</sequence>
<feature type="signal peptide" evidence="1">
    <location>
        <begin position="1"/>
        <end position="22"/>
    </location>
</feature>